<name>A0A382AV37_9ZZZZ</name>
<reference evidence="1" key="1">
    <citation type="submission" date="2018-05" db="EMBL/GenBank/DDBJ databases">
        <authorList>
            <person name="Lanie J.A."/>
            <person name="Ng W.-L."/>
            <person name="Kazmierczak K.M."/>
            <person name="Andrzejewski T.M."/>
            <person name="Davidsen T.M."/>
            <person name="Wayne K.J."/>
            <person name="Tettelin H."/>
            <person name="Glass J.I."/>
            <person name="Rusch D."/>
            <person name="Podicherti R."/>
            <person name="Tsui H.-C.T."/>
            <person name="Winkler M.E."/>
        </authorList>
    </citation>
    <scope>NUCLEOTIDE SEQUENCE</scope>
</reference>
<organism evidence="1">
    <name type="scientific">marine metagenome</name>
    <dbReference type="NCBI Taxonomy" id="408172"/>
    <lineage>
        <taxon>unclassified sequences</taxon>
        <taxon>metagenomes</taxon>
        <taxon>ecological metagenomes</taxon>
    </lineage>
</organism>
<dbReference type="EMBL" id="UINC01026968">
    <property type="protein sequence ID" value="SVB05375.1"/>
    <property type="molecule type" value="Genomic_DNA"/>
</dbReference>
<protein>
    <submittedName>
        <fullName evidence="1">Uncharacterized protein</fullName>
    </submittedName>
</protein>
<gene>
    <name evidence="1" type="ORF">METZ01_LOCUS158229</name>
</gene>
<accession>A0A382AV37</accession>
<proteinExistence type="predicted"/>
<dbReference type="AlphaFoldDB" id="A0A382AV37"/>
<sequence length="164" mass="18614">MKRNRTLFPLHYGRGTQKVTLYAPTTALPYHRLVYKMGGKRLQRTFTSLEKAKQEAAAIAGKLTSGEVSVAEVTASEVVQLRSAQEQLSSVGIRLDTAASQYANALRKLGKTRLDEAVEFYLRHHDQQTEEIEVVQLVERFLIFKENSGVSADYQRDLRNRTRT</sequence>
<feature type="non-terminal residue" evidence="1">
    <location>
        <position position="164"/>
    </location>
</feature>
<evidence type="ECO:0000313" key="1">
    <source>
        <dbReference type="EMBL" id="SVB05375.1"/>
    </source>
</evidence>